<accession>A0A9P6G3K9</accession>
<evidence type="ECO:0000313" key="4">
    <source>
        <dbReference type="Proteomes" id="UP000780801"/>
    </source>
</evidence>
<dbReference type="InterPro" id="IPR036457">
    <property type="entry name" value="PPM-type-like_dom_sf"/>
</dbReference>
<feature type="compositionally biased region" description="Polar residues" evidence="1">
    <location>
        <begin position="262"/>
        <end position="274"/>
    </location>
</feature>
<dbReference type="InterPro" id="IPR001932">
    <property type="entry name" value="PPM-type_phosphatase-like_dom"/>
</dbReference>
<name>A0A9P6G3K9_9FUNG</name>
<reference evidence="3" key="1">
    <citation type="journal article" date="2020" name="Fungal Divers.">
        <title>Resolving the Mortierellaceae phylogeny through synthesis of multi-gene phylogenetics and phylogenomics.</title>
        <authorList>
            <person name="Vandepol N."/>
            <person name="Liber J."/>
            <person name="Desiro A."/>
            <person name="Na H."/>
            <person name="Kennedy M."/>
            <person name="Barry K."/>
            <person name="Grigoriev I.V."/>
            <person name="Miller A.N."/>
            <person name="O'Donnell K."/>
            <person name="Stajich J.E."/>
            <person name="Bonito G."/>
        </authorList>
    </citation>
    <scope>NUCLEOTIDE SEQUENCE</scope>
    <source>
        <strain evidence="3">KOD1015</strain>
    </source>
</reference>
<keyword evidence="4" id="KW-1185">Reference proteome</keyword>
<feature type="domain" description="PPM-type phosphatase" evidence="2">
    <location>
        <begin position="32"/>
        <end position="478"/>
    </location>
</feature>
<evidence type="ECO:0000256" key="1">
    <source>
        <dbReference type="SAM" id="MobiDB-lite"/>
    </source>
</evidence>
<gene>
    <name evidence="3" type="ORF">BGW38_001234</name>
</gene>
<dbReference type="AlphaFoldDB" id="A0A9P6G3K9"/>
<feature type="region of interest" description="Disordered" evidence="1">
    <location>
        <begin position="1"/>
        <end position="51"/>
    </location>
</feature>
<feature type="region of interest" description="Disordered" evidence="1">
    <location>
        <begin position="91"/>
        <end position="115"/>
    </location>
</feature>
<proteinExistence type="predicted"/>
<dbReference type="PANTHER" id="PTHR13832">
    <property type="entry name" value="PROTEIN PHOSPHATASE 2C"/>
    <property type="match status" value="1"/>
</dbReference>
<dbReference type="InterPro" id="IPR015655">
    <property type="entry name" value="PP2C"/>
</dbReference>
<feature type="compositionally biased region" description="Polar residues" evidence="1">
    <location>
        <begin position="35"/>
        <end position="51"/>
    </location>
</feature>
<dbReference type="EMBL" id="JAABOA010000138">
    <property type="protein sequence ID" value="KAF9585681.1"/>
    <property type="molecule type" value="Genomic_DNA"/>
</dbReference>
<dbReference type="GO" id="GO:0004722">
    <property type="term" value="F:protein serine/threonine phosphatase activity"/>
    <property type="evidence" value="ECO:0007669"/>
    <property type="project" value="InterPro"/>
</dbReference>
<protein>
    <recommendedName>
        <fullName evidence="2">PPM-type phosphatase domain-containing protein</fullName>
    </recommendedName>
</protein>
<evidence type="ECO:0000259" key="2">
    <source>
        <dbReference type="PROSITE" id="PS51746"/>
    </source>
</evidence>
<dbReference type="OrthoDB" id="420076at2759"/>
<sequence>MTVPETNKPGSAANATSTLPPTQVHSYVRQPSCAPVSTQGHGPQNSRVSVRPTSFEGGLLVGLYDPHNGPQCADYVQQHLVQILEESLSTQVDVSDDDRHHATGGSQGGHRIDPSQVMDTLKSTFVELDELILMTAITLALGHSDSAELSTQDEIQKVQEVMARVVTGSTALVAFIAPHHPFSSSPVTTSSDSATRKLDVYLAQLGDSVALLAGLDSNGQWYARRLNPPEKDEHSVRYPASEEYQKVVVDAKEKALTAAQFLSQHNGSHRSSAAGSEPPLRRGPNYDADEITEVPEPEESFLTRDGKFLGLPVTRAFGDFDWKMEQEPRYSVSNWVEKSLRANIDKALEAGPIDPHTTSADEIALRNLSTPPYVVCVPKVSRFVIETGAGASRSSEQLLIFLNRGSLYVPATGSSTTQRHDQALMSDFELSRVAASALEEGRNAATAISESLQQLRKAHGPIEPQEEEQEKAVAVIVL</sequence>
<dbReference type="Gene3D" id="3.60.40.10">
    <property type="entry name" value="PPM-type phosphatase domain"/>
    <property type="match status" value="1"/>
</dbReference>
<comment type="caution">
    <text evidence="3">The sequence shown here is derived from an EMBL/GenBank/DDBJ whole genome shotgun (WGS) entry which is preliminary data.</text>
</comment>
<evidence type="ECO:0000313" key="3">
    <source>
        <dbReference type="EMBL" id="KAF9585681.1"/>
    </source>
</evidence>
<dbReference type="SMART" id="SM00332">
    <property type="entry name" value="PP2Cc"/>
    <property type="match status" value="1"/>
</dbReference>
<feature type="compositionally biased region" description="Polar residues" evidence="1">
    <location>
        <begin position="1"/>
        <end position="25"/>
    </location>
</feature>
<feature type="region of interest" description="Disordered" evidence="1">
    <location>
        <begin position="262"/>
        <end position="288"/>
    </location>
</feature>
<dbReference type="SUPFAM" id="SSF81606">
    <property type="entry name" value="PP2C-like"/>
    <property type="match status" value="1"/>
</dbReference>
<dbReference type="PANTHER" id="PTHR13832:SF792">
    <property type="entry name" value="GM14286P"/>
    <property type="match status" value="1"/>
</dbReference>
<dbReference type="PROSITE" id="PS51746">
    <property type="entry name" value="PPM_2"/>
    <property type="match status" value="1"/>
</dbReference>
<organism evidence="3 4">
    <name type="scientific">Lunasporangiospora selenospora</name>
    <dbReference type="NCBI Taxonomy" id="979761"/>
    <lineage>
        <taxon>Eukaryota</taxon>
        <taxon>Fungi</taxon>
        <taxon>Fungi incertae sedis</taxon>
        <taxon>Mucoromycota</taxon>
        <taxon>Mortierellomycotina</taxon>
        <taxon>Mortierellomycetes</taxon>
        <taxon>Mortierellales</taxon>
        <taxon>Mortierellaceae</taxon>
        <taxon>Lunasporangiospora</taxon>
    </lineage>
</organism>
<dbReference type="Proteomes" id="UP000780801">
    <property type="component" value="Unassembled WGS sequence"/>
</dbReference>